<sequence>MYSDKFEENYTQILHTLLKVFANSSEVEPEKFFDLASVIEKLRDASPVLYDAIKSLEDEQSKAT</sequence>
<evidence type="ECO:0000313" key="1">
    <source>
        <dbReference type="EMBL" id="SIR39728.1"/>
    </source>
</evidence>
<keyword evidence="2" id="KW-1185">Reference proteome</keyword>
<gene>
    <name evidence="1" type="ORF">SAMN05421545_3408</name>
</gene>
<dbReference type="AlphaFoldDB" id="A0A1N7AL19"/>
<organism evidence="1 2">
    <name type="scientific">Pontibacter lucknowensis</name>
    <dbReference type="NCBI Taxonomy" id="1077936"/>
    <lineage>
        <taxon>Bacteria</taxon>
        <taxon>Pseudomonadati</taxon>
        <taxon>Bacteroidota</taxon>
        <taxon>Cytophagia</taxon>
        <taxon>Cytophagales</taxon>
        <taxon>Hymenobacteraceae</taxon>
        <taxon>Pontibacter</taxon>
    </lineage>
</organism>
<accession>A0A1N7AL19</accession>
<evidence type="ECO:0000313" key="2">
    <source>
        <dbReference type="Proteomes" id="UP000185924"/>
    </source>
</evidence>
<dbReference type="RefSeq" id="WP_076422983.1">
    <property type="nucleotide sequence ID" value="NZ_FTNM01000006.1"/>
</dbReference>
<dbReference type="OrthoDB" id="853975at2"/>
<name>A0A1N7AL19_9BACT</name>
<dbReference type="EMBL" id="FTNM01000006">
    <property type="protein sequence ID" value="SIR39728.1"/>
    <property type="molecule type" value="Genomic_DNA"/>
</dbReference>
<proteinExistence type="predicted"/>
<protein>
    <submittedName>
        <fullName evidence="1">Uncharacterized protein</fullName>
    </submittedName>
</protein>
<reference evidence="2" key="1">
    <citation type="submission" date="2017-01" db="EMBL/GenBank/DDBJ databases">
        <authorList>
            <person name="Varghese N."/>
            <person name="Submissions S."/>
        </authorList>
    </citation>
    <scope>NUCLEOTIDE SEQUENCE [LARGE SCALE GENOMIC DNA]</scope>
    <source>
        <strain evidence="2">DM9</strain>
    </source>
</reference>
<dbReference type="Proteomes" id="UP000185924">
    <property type="component" value="Unassembled WGS sequence"/>
</dbReference>